<evidence type="ECO:0000313" key="3">
    <source>
        <dbReference type="EnsemblPlants" id="Pp3c1_12140V3.6"/>
    </source>
</evidence>
<dbReference type="InterPro" id="IPR042099">
    <property type="entry name" value="ANL_N_sf"/>
</dbReference>
<dbReference type="GeneID" id="112282848"/>
<dbReference type="PANTHER" id="PTHR44378:SF2">
    <property type="entry name" value="ACYL-ACTIVATING ENZYME 17, PEROXISOMAL-RELATED"/>
    <property type="match status" value="1"/>
</dbReference>
<gene>
    <name evidence="3" type="primary">LOC112282848</name>
</gene>
<evidence type="ECO:0000259" key="2">
    <source>
        <dbReference type="Pfam" id="PF00501"/>
    </source>
</evidence>
<dbReference type="PANTHER" id="PTHR44378">
    <property type="entry name" value="ACYL-ACTIVATING ENZYME 17, PEROXISOMAL-RELATED"/>
    <property type="match status" value="1"/>
</dbReference>
<accession>A0A7I4BTI4</accession>
<dbReference type="AlphaFoldDB" id="A0A7I4BTI4"/>
<feature type="domain" description="AMP-dependent synthetase/ligase" evidence="2">
    <location>
        <begin position="212"/>
        <end position="559"/>
    </location>
</feature>
<dbReference type="InterPro" id="IPR000873">
    <property type="entry name" value="AMP-dep_synth/lig_dom"/>
</dbReference>
<keyword evidence="4" id="KW-1185">Reference proteome</keyword>
<feature type="transmembrane region" description="Helical" evidence="1">
    <location>
        <begin position="251"/>
        <end position="272"/>
    </location>
</feature>
<sequence length="605" mass="66653">MAKCRDKIFGELTEMDIRDTGLSPSKAELFCKNLIRIVQSTQGSVNLWIKISQALLTPAHPFALHRLLYHTTYKNWNSELLGPPPAWTPALEDAKLTNIGRILVARGAELLASYKDPIASFNDFYQLSVEKPEVYWDIVLKELGLKFHERPSCILKSDETNFLGEPCPGGRWLPGAILNVAECCLQLDSEERGREIAVMWRNEGQDDSPISCLTMAELRERVCRVANALEGAGFRKGDAIAINMPMDVHAVIIYLAVILAGCAVVSIADSFAPSEIASRLKISKAEGIFTQDVILRGQRTHPLYNRVVEANGPRAIVLPARDDGIQVVLREGDMTWDKFLELTSTVDRPDDFNAVAMNIDDTSNILFSSGTTGDPKAIPWTHATPIKAAADAWAHHDIRHRDVVAWPTNLGWMMGPWLIYAALLNRASIALYNGAPLGYGFAKFVQDAKVTMLGLVPSIAKAWRNTQVVHGCDWFHLRCFSSSGEASNVDDYLWLMSQAKYKPIIEYCGGTEIGGGFVTGSMLQPQTLSAFSTPAMGCKIVILDDRGQPLPSDLPATGECALDPSIFGSSTRLLNASHYNVYYKGMPQVQGKAVITVHMVAWTTQ</sequence>
<dbReference type="EnsemblPlants" id="Pp3c1_12140V3.6">
    <property type="protein sequence ID" value="Pp3c1_12140V3.6"/>
    <property type="gene ID" value="Pp3c1_12140"/>
</dbReference>
<organism evidence="3 4">
    <name type="scientific">Physcomitrium patens</name>
    <name type="common">Spreading-leaved earth moss</name>
    <name type="synonym">Physcomitrella patens</name>
    <dbReference type="NCBI Taxonomy" id="3218"/>
    <lineage>
        <taxon>Eukaryota</taxon>
        <taxon>Viridiplantae</taxon>
        <taxon>Streptophyta</taxon>
        <taxon>Embryophyta</taxon>
        <taxon>Bryophyta</taxon>
        <taxon>Bryophytina</taxon>
        <taxon>Bryopsida</taxon>
        <taxon>Funariidae</taxon>
        <taxon>Funariales</taxon>
        <taxon>Funariaceae</taxon>
        <taxon>Physcomitrium</taxon>
    </lineage>
</organism>
<reference evidence="3" key="3">
    <citation type="submission" date="2020-12" db="UniProtKB">
        <authorList>
            <consortium name="EnsemblPlants"/>
        </authorList>
    </citation>
    <scope>IDENTIFICATION</scope>
</reference>
<proteinExistence type="predicted"/>
<dbReference type="PROSITE" id="PS00455">
    <property type="entry name" value="AMP_BINDING"/>
    <property type="match status" value="1"/>
</dbReference>
<name>A0A7I4BTI4_PHYPA</name>
<dbReference type="SUPFAM" id="SSF56801">
    <property type="entry name" value="Acetyl-CoA synthetase-like"/>
    <property type="match status" value="1"/>
</dbReference>
<keyword evidence="1" id="KW-0812">Transmembrane</keyword>
<evidence type="ECO:0000256" key="1">
    <source>
        <dbReference type="SAM" id="Phobius"/>
    </source>
</evidence>
<keyword evidence="1" id="KW-0472">Membrane</keyword>
<reference evidence="3 4" key="2">
    <citation type="journal article" date="2018" name="Plant J.">
        <title>The Physcomitrella patens chromosome-scale assembly reveals moss genome structure and evolution.</title>
        <authorList>
            <person name="Lang D."/>
            <person name="Ullrich K.K."/>
            <person name="Murat F."/>
            <person name="Fuchs J."/>
            <person name="Jenkins J."/>
            <person name="Haas F.B."/>
            <person name="Piednoel M."/>
            <person name="Gundlach H."/>
            <person name="Van Bel M."/>
            <person name="Meyberg R."/>
            <person name="Vives C."/>
            <person name="Morata J."/>
            <person name="Symeonidi A."/>
            <person name="Hiss M."/>
            <person name="Muchero W."/>
            <person name="Kamisugi Y."/>
            <person name="Saleh O."/>
            <person name="Blanc G."/>
            <person name="Decker E.L."/>
            <person name="van Gessel N."/>
            <person name="Grimwood J."/>
            <person name="Hayes R.D."/>
            <person name="Graham S.W."/>
            <person name="Gunter L.E."/>
            <person name="McDaniel S.F."/>
            <person name="Hoernstein S.N.W."/>
            <person name="Larsson A."/>
            <person name="Li F.W."/>
            <person name="Perroud P.F."/>
            <person name="Phillips J."/>
            <person name="Ranjan P."/>
            <person name="Rokshar D.S."/>
            <person name="Rothfels C.J."/>
            <person name="Schneider L."/>
            <person name="Shu S."/>
            <person name="Stevenson D.W."/>
            <person name="Thummler F."/>
            <person name="Tillich M."/>
            <person name="Villarreal Aguilar J.C."/>
            <person name="Widiez T."/>
            <person name="Wong G.K."/>
            <person name="Wymore A."/>
            <person name="Zhang Y."/>
            <person name="Zimmer A.D."/>
            <person name="Quatrano R.S."/>
            <person name="Mayer K.F.X."/>
            <person name="Goodstein D."/>
            <person name="Casacuberta J.M."/>
            <person name="Vandepoele K."/>
            <person name="Reski R."/>
            <person name="Cuming A.C."/>
            <person name="Tuskan G.A."/>
            <person name="Maumus F."/>
            <person name="Salse J."/>
            <person name="Schmutz J."/>
            <person name="Rensing S.A."/>
        </authorList>
    </citation>
    <scope>NUCLEOTIDE SEQUENCE [LARGE SCALE GENOMIC DNA]</scope>
    <source>
        <strain evidence="3 4">cv. Gransden 2004</strain>
    </source>
</reference>
<dbReference type="Proteomes" id="UP000006727">
    <property type="component" value="Chromosome 1"/>
</dbReference>
<evidence type="ECO:0000313" key="4">
    <source>
        <dbReference type="Proteomes" id="UP000006727"/>
    </source>
</evidence>
<dbReference type="InterPro" id="IPR020845">
    <property type="entry name" value="AMP-binding_CS"/>
</dbReference>
<dbReference type="RefSeq" id="XP_024376720.1">
    <property type="nucleotide sequence ID" value="XM_024520952.2"/>
</dbReference>
<keyword evidence="1" id="KW-1133">Transmembrane helix</keyword>
<reference evidence="3 4" key="1">
    <citation type="journal article" date="2008" name="Science">
        <title>The Physcomitrella genome reveals evolutionary insights into the conquest of land by plants.</title>
        <authorList>
            <person name="Rensing S."/>
            <person name="Lang D."/>
            <person name="Zimmer A."/>
            <person name="Terry A."/>
            <person name="Salamov A."/>
            <person name="Shapiro H."/>
            <person name="Nishiyama T."/>
            <person name="Perroud P.-F."/>
            <person name="Lindquist E."/>
            <person name="Kamisugi Y."/>
            <person name="Tanahashi T."/>
            <person name="Sakakibara K."/>
            <person name="Fujita T."/>
            <person name="Oishi K."/>
            <person name="Shin-I T."/>
            <person name="Kuroki Y."/>
            <person name="Toyoda A."/>
            <person name="Suzuki Y."/>
            <person name="Hashimoto A."/>
            <person name="Yamaguchi K."/>
            <person name="Sugano A."/>
            <person name="Kohara Y."/>
            <person name="Fujiyama A."/>
            <person name="Anterola A."/>
            <person name="Aoki S."/>
            <person name="Ashton N."/>
            <person name="Barbazuk W.B."/>
            <person name="Barker E."/>
            <person name="Bennetzen J."/>
            <person name="Bezanilla M."/>
            <person name="Blankenship R."/>
            <person name="Cho S.H."/>
            <person name="Dutcher S."/>
            <person name="Estelle M."/>
            <person name="Fawcett J.A."/>
            <person name="Gundlach H."/>
            <person name="Hanada K."/>
            <person name="Heyl A."/>
            <person name="Hicks K.A."/>
            <person name="Hugh J."/>
            <person name="Lohr M."/>
            <person name="Mayer K."/>
            <person name="Melkozernov A."/>
            <person name="Murata T."/>
            <person name="Nelson D."/>
            <person name="Pils B."/>
            <person name="Prigge M."/>
            <person name="Reiss B."/>
            <person name="Renner T."/>
            <person name="Rombauts S."/>
            <person name="Rushton P."/>
            <person name="Sanderfoot A."/>
            <person name="Schween G."/>
            <person name="Shiu S.-H."/>
            <person name="Stueber K."/>
            <person name="Theodoulou F.L."/>
            <person name="Tu H."/>
            <person name="Van de Peer Y."/>
            <person name="Verrier P.J."/>
            <person name="Waters E."/>
            <person name="Wood A."/>
            <person name="Yang L."/>
            <person name="Cove D."/>
            <person name="Cuming A."/>
            <person name="Hasebe M."/>
            <person name="Lucas S."/>
            <person name="Mishler D.B."/>
            <person name="Reski R."/>
            <person name="Grigoriev I."/>
            <person name="Quatrano R.S."/>
            <person name="Boore J.L."/>
        </authorList>
    </citation>
    <scope>NUCLEOTIDE SEQUENCE [LARGE SCALE GENOMIC DNA]</scope>
    <source>
        <strain evidence="3 4">cv. Gransden 2004</strain>
    </source>
</reference>
<dbReference type="EMBL" id="ABEU02000001">
    <property type="status" value="NOT_ANNOTATED_CDS"/>
    <property type="molecule type" value="Genomic_DNA"/>
</dbReference>
<dbReference type="Gene3D" id="3.40.50.12780">
    <property type="entry name" value="N-terminal domain of ligase-like"/>
    <property type="match status" value="1"/>
</dbReference>
<dbReference type="Gramene" id="Pp3c1_12140V3.6">
    <property type="protein sequence ID" value="Pp3c1_12140V3.6"/>
    <property type="gene ID" value="Pp3c1_12140"/>
</dbReference>
<protein>
    <recommendedName>
        <fullName evidence="2">AMP-dependent synthetase/ligase domain-containing protein</fullName>
    </recommendedName>
</protein>
<dbReference type="Pfam" id="PF00501">
    <property type="entry name" value="AMP-binding"/>
    <property type="match status" value="1"/>
</dbReference>